<dbReference type="Proteomes" id="UP000001449">
    <property type="component" value="Chromosome 6"/>
</dbReference>
<accession>B8C4X6</accession>
<gene>
    <name evidence="1" type="ORF">THAPSDRAFT_5880</name>
</gene>
<dbReference type="RefSeq" id="XP_002291301.1">
    <property type="nucleotide sequence ID" value="XM_002291265.1"/>
</dbReference>
<reference evidence="1 2" key="1">
    <citation type="journal article" date="2004" name="Science">
        <title>The genome of the diatom Thalassiosira pseudonana: ecology, evolution, and metabolism.</title>
        <authorList>
            <person name="Armbrust E.V."/>
            <person name="Berges J.A."/>
            <person name="Bowler C."/>
            <person name="Green B.R."/>
            <person name="Martinez D."/>
            <person name="Putnam N.H."/>
            <person name="Zhou S."/>
            <person name="Allen A.E."/>
            <person name="Apt K.E."/>
            <person name="Bechner M."/>
            <person name="Brzezinski M.A."/>
            <person name="Chaal B.K."/>
            <person name="Chiovitti A."/>
            <person name="Davis A.K."/>
            <person name="Demarest M.S."/>
            <person name="Detter J.C."/>
            <person name="Glavina T."/>
            <person name="Goodstein D."/>
            <person name="Hadi M.Z."/>
            <person name="Hellsten U."/>
            <person name="Hildebrand M."/>
            <person name="Jenkins B.D."/>
            <person name="Jurka J."/>
            <person name="Kapitonov V.V."/>
            <person name="Kroger N."/>
            <person name="Lau W.W."/>
            <person name="Lane T.W."/>
            <person name="Larimer F.W."/>
            <person name="Lippmeier J.C."/>
            <person name="Lucas S."/>
            <person name="Medina M."/>
            <person name="Montsant A."/>
            <person name="Obornik M."/>
            <person name="Parker M.S."/>
            <person name="Palenik B."/>
            <person name="Pazour G.J."/>
            <person name="Richardson P.M."/>
            <person name="Rynearson T.A."/>
            <person name="Saito M.A."/>
            <person name="Schwartz D.C."/>
            <person name="Thamatrakoln K."/>
            <person name="Valentin K."/>
            <person name="Vardi A."/>
            <person name="Wilkerson F.P."/>
            <person name="Rokhsar D.S."/>
        </authorList>
    </citation>
    <scope>NUCLEOTIDE SEQUENCE [LARGE SCALE GENOMIC DNA]</scope>
    <source>
        <strain evidence="1 2">CCMP1335</strain>
    </source>
</reference>
<organism evidence="1 2">
    <name type="scientific">Thalassiosira pseudonana</name>
    <name type="common">Marine diatom</name>
    <name type="synonym">Cyclotella nana</name>
    <dbReference type="NCBI Taxonomy" id="35128"/>
    <lineage>
        <taxon>Eukaryota</taxon>
        <taxon>Sar</taxon>
        <taxon>Stramenopiles</taxon>
        <taxon>Ochrophyta</taxon>
        <taxon>Bacillariophyta</taxon>
        <taxon>Coscinodiscophyceae</taxon>
        <taxon>Thalassiosirophycidae</taxon>
        <taxon>Thalassiosirales</taxon>
        <taxon>Thalassiosiraceae</taxon>
        <taxon>Thalassiosira</taxon>
    </lineage>
</organism>
<dbReference type="EMBL" id="CM000643">
    <property type="protein sequence ID" value="EED91408.1"/>
    <property type="molecule type" value="Genomic_DNA"/>
</dbReference>
<proteinExistence type="predicted"/>
<name>B8C4X6_THAPS</name>
<dbReference type="InParanoid" id="B8C4X6"/>
<reference evidence="1 2" key="2">
    <citation type="journal article" date="2008" name="Nature">
        <title>The Phaeodactylum genome reveals the evolutionary history of diatom genomes.</title>
        <authorList>
            <person name="Bowler C."/>
            <person name="Allen A.E."/>
            <person name="Badger J.H."/>
            <person name="Grimwood J."/>
            <person name="Jabbari K."/>
            <person name="Kuo A."/>
            <person name="Maheswari U."/>
            <person name="Martens C."/>
            <person name="Maumus F."/>
            <person name="Otillar R.P."/>
            <person name="Rayko E."/>
            <person name="Salamov A."/>
            <person name="Vandepoele K."/>
            <person name="Beszteri B."/>
            <person name="Gruber A."/>
            <person name="Heijde M."/>
            <person name="Katinka M."/>
            <person name="Mock T."/>
            <person name="Valentin K."/>
            <person name="Verret F."/>
            <person name="Berges J.A."/>
            <person name="Brownlee C."/>
            <person name="Cadoret J.P."/>
            <person name="Chiovitti A."/>
            <person name="Choi C.J."/>
            <person name="Coesel S."/>
            <person name="De Martino A."/>
            <person name="Detter J.C."/>
            <person name="Durkin C."/>
            <person name="Falciatore A."/>
            <person name="Fournet J."/>
            <person name="Haruta M."/>
            <person name="Huysman M.J."/>
            <person name="Jenkins B.D."/>
            <person name="Jiroutova K."/>
            <person name="Jorgensen R.E."/>
            <person name="Joubert Y."/>
            <person name="Kaplan A."/>
            <person name="Kroger N."/>
            <person name="Kroth P.G."/>
            <person name="La Roche J."/>
            <person name="Lindquist E."/>
            <person name="Lommer M."/>
            <person name="Martin-Jezequel V."/>
            <person name="Lopez P.J."/>
            <person name="Lucas S."/>
            <person name="Mangogna M."/>
            <person name="McGinnis K."/>
            <person name="Medlin L.K."/>
            <person name="Montsant A."/>
            <person name="Oudot-Le Secq M.P."/>
            <person name="Napoli C."/>
            <person name="Obornik M."/>
            <person name="Parker M.S."/>
            <person name="Petit J.L."/>
            <person name="Porcel B.M."/>
            <person name="Poulsen N."/>
            <person name="Robison M."/>
            <person name="Rychlewski L."/>
            <person name="Rynearson T.A."/>
            <person name="Schmutz J."/>
            <person name="Shapiro H."/>
            <person name="Siaut M."/>
            <person name="Stanley M."/>
            <person name="Sussman M.R."/>
            <person name="Taylor A.R."/>
            <person name="Vardi A."/>
            <person name="von Dassow P."/>
            <person name="Vyverman W."/>
            <person name="Willis A."/>
            <person name="Wyrwicz L.S."/>
            <person name="Rokhsar D.S."/>
            <person name="Weissenbach J."/>
            <person name="Armbrust E.V."/>
            <person name="Green B.R."/>
            <person name="Van de Peer Y."/>
            <person name="Grigoriev I.V."/>
        </authorList>
    </citation>
    <scope>NUCLEOTIDE SEQUENCE [LARGE SCALE GENOMIC DNA]</scope>
    <source>
        <strain evidence="1 2">CCMP1335</strain>
    </source>
</reference>
<sequence>MNHLTSAAASQLDVPTFVYVELENTASSTSSVTPIGSRSVSGMSENEYDNLVYDYGGSFNETKGCSHTRIEEDDVDVRDIQAMKQMVQEIRENPELLYERCSIPYRELFDTSSITVVTASSSSLATERRISQQSISINSGNITICCQECNSLSAITPPLLLSSSSTAVGGLPLHPFVGDESRRR</sequence>
<dbReference type="PaxDb" id="35128-Thaps5880"/>
<evidence type="ECO:0000313" key="2">
    <source>
        <dbReference type="Proteomes" id="UP000001449"/>
    </source>
</evidence>
<dbReference type="GeneID" id="7448366"/>
<evidence type="ECO:0000313" key="1">
    <source>
        <dbReference type="EMBL" id="EED91408.1"/>
    </source>
</evidence>
<dbReference type="HOGENOM" id="CLU_1471079_0_0_1"/>
<dbReference type="KEGG" id="tps:THAPSDRAFT_5880"/>
<dbReference type="AlphaFoldDB" id="B8C4X6"/>
<protein>
    <submittedName>
        <fullName evidence="1">Uncharacterized protein</fullName>
    </submittedName>
</protein>
<keyword evidence="2" id="KW-1185">Reference proteome</keyword>